<comment type="subcellular location">
    <subcellularLocation>
        <location evidence="2">Cell membrane</location>
    </subcellularLocation>
</comment>
<evidence type="ECO:0000256" key="1">
    <source>
        <dbReference type="ARBA" id="ARBA00000085"/>
    </source>
</evidence>
<keyword evidence="9" id="KW-0067">ATP-binding</keyword>
<dbReference type="InterPro" id="IPR004358">
    <property type="entry name" value="Sig_transdc_His_kin-like_C"/>
</dbReference>
<feature type="modified residue" description="4-aspartylphosphate" evidence="12">
    <location>
        <position position="543"/>
    </location>
</feature>
<proteinExistence type="predicted"/>
<dbReference type="OrthoDB" id="9809348at2"/>
<dbReference type="Proteomes" id="UP000076023">
    <property type="component" value="Unassembled WGS sequence"/>
</dbReference>
<sequence length="869" mass="95588">MSVDSVAEAKDQALRLRYRAYNSEKLAYGLMVLSGLSVLVVPGGFVLDYFLYPHEFLTFLGVRLATAAFLILLIGVLYLERKSQRLTVIKSLGVLSALSVNSAMCFMIYRTEGAKSPYFVGLILVLTCWSILSPWTVVETASMCFLSILAFLLACILNPDFEAPGSIPLLGFGGFFLVITATVCIGITFYLAKARFEEFRLRHQLDEQNRELQDLDRLKTQFFSNVSHELRTPLTLILGPVETILSRSEALDQKVHDGIILIHRNALRLLKLINDLLDLTRLDQGAEVLRKREIPTTAFIKGIVDSVRHLGLSKNLRMKIEERQSSVKLIADPSRLEKVLVNLLTNALKYTPSGGLITVRWFSRDRETCIEVEDTGVGIAEDELPRIFDRFHQVRSNLANRSQGVGIGLALAKELVVEHGGRIEVESMVGQGSTFRVCLPLDDGAEGIETLEPGAAGAGDEPFEQAFRSADRSWRSAPESGSELEFSIVGQGEKTVLVADDEPDMRNYVVSLLADKYRVIQTPDGVHVSALVAEHKPAIVLLDWMMPGRDGLTVCQELRASEQNSDLKIVLLTARVDEQSKIDALQAGADDFLTKPFSSIEVLTRIDNLLRSVRLQADLRARNDELLAAMEKLKSTEIMLIQSEKMNAIGSLSAGLMHEINNPLNYTLAAVSFAKQFQGQLSPEMQEVIADIEEGMTRVSDVVTNLKTFAYPERAGVSSVFTLEEVLQSARKIMARDLQGIEVRSEIPAGLAIQGQKTQMIHLFINLFANAARAIQEKPGGGTKEITVSATVAGDTVRIDFADSGPGIPEMIIGRIFEPFFTTRDVGSGMGMGLSICHTIMEAHHGSITADNRPGGGAVFTITLPLAEH</sequence>
<dbReference type="InterPro" id="IPR001789">
    <property type="entry name" value="Sig_transdc_resp-reg_receiver"/>
</dbReference>
<dbReference type="FunFam" id="1.10.287.130:FF:000045">
    <property type="entry name" value="Two-component system sensor histidine kinase/response regulator"/>
    <property type="match status" value="1"/>
</dbReference>
<keyword evidence="4" id="KW-1003">Cell membrane</keyword>
<dbReference type="GO" id="GO:0005524">
    <property type="term" value="F:ATP binding"/>
    <property type="evidence" value="ECO:0007669"/>
    <property type="project" value="UniProtKB-KW"/>
</dbReference>
<dbReference type="InterPro" id="IPR036097">
    <property type="entry name" value="HisK_dim/P_sf"/>
</dbReference>
<dbReference type="InParanoid" id="A0A146GCJ9"/>
<organism evidence="16 17">
    <name type="scientific">Terrimicrobium sacchariphilum</name>
    <dbReference type="NCBI Taxonomy" id="690879"/>
    <lineage>
        <taxon>Bacteria</taxon>
        <taxon>Pseudomonadati</taxon>
        <taxon>Verrucomicrobiota</taxon>
        <taxon>Terrimicrobiia</taxon>
        <taxon>Terrimicrobiales</taxon>
        <taxon>Terrimicrobiaceae</taxon>
        <taxon>Terrimicrobium</taxon>
    </lineage>
</organism>
<feature type="domain" description="Response regulatory" evidence="15">
    <location>
        <begin position="495"/>
        <end position="610"/>
    </location>
</feature>
<dbReference type="FunFam" id="3.30.565.10:FF:000023">
    <property type="entry name" value="PAS domain-containing sensor histidine kinase"/>
    <property type="match status" value="1"/>
</dbReference>
<evidence type="ECO:0000259" key="14">
    <source>
        <dbReference type="PROSITE" id="PS50109"/>
    </source>
</evidence>
<dbReference type="PANTHER" id="PTHR43547:SF2">
    <property type="entry name" value="HYBRID SIGNAL TRANSDUCTION HISTIDINE KINASE C"/>
    <property type="match status" value="1"/>
</dbReference>
<dbReference type="Pfam" id="PF00072">
    <property type="entry name" value="Response_reg"/>
    <property type="match status" value="1"/>
</dbReference>
<keyword evidence="5 12" id="KW-0597">Phosphoprotein</keyword>
<dbReference type="SMART" id="SM00388">
    <property type="entry name" value="HisKA"/>
    <property type="match status" value="2"/>
</dbReference>
<keyword evidence="13" id="KW-0812">Transmembrane</keyword>
<accession>A0A146GCJ9</accession>
<evidence type="ECO:0000256" key="5">
    <source>
        <dbReference type="ARBA" id="ARBA00022553"/>
    </source>
</evidence>
<dbReference type="AlphaFoldDB" id="A0A146GCJ9"/>
<dbReference type="RefSeq" id="WP_075080049.1">
    <property type="nucleotide sequence ID" value="NZ_BDCO01000002.1"/>
</dbReference>
<dbReference type="STRING" id="690879.TSACC_22842"/>
<dbReference type="InterPro" id="IPR003594">
    <property type="entry name" value="HATPase_dom"/>
</dbReference>
<keyword evidence="7" id="KW-0547">Nucleotide-binding</keyword>
<dbReference type="EC" id="2.7.13.3" evidence="3"/>
<dbReference type="SUPFAM" id="SSF52172">
    <property type="entry name" value="CheY-like"/>
    <property type="match status" value="1"/>
</dbReference>
<comment type="caution">
    <text evidence="16">The sequence shown here is derived from an EMBL/GenBank/DDBJ whole genome shotgun (WGS) entry which is preliminary data.</text>
</comment>
<keyword evidence="11 13" id="KW-0472">Membrane</keyword>
<evidence type="ECO:0000256" key="4">
    <source>
        <dbReference type="ARBA" id="ARBA00022475"/>
    </source>
</evidence>
<evidence type="ECO:0000256" key="2">
    <source>
        <dbReference type="ARBA" id="ARBA00004236"/>
    </source>
</evidence>
<protein>
    <recommendedName>
        <fullName evidence="3">histidine kinase</fullName>
        <ecNumber evidence="3">2.7.13.3</ecNumber>
    </recommendedName>
</protein>
<feature type="transmembrane region" description="Helical" evidence="13">
    <location>
        <begin position="26"/>
        <end position="50"/>
    </location>
</feature>
<reference evidence="17" key="1">
    <citation type="journal article" date="2017" name="Genome Announc.">
        <title>Draft Genome Sequence of Terrimicrobium sacchariphilum NM-5T, a Facultative Anaerobic Soil Bacterium of the Class Spartobacteria.</title>
        <authorList>
            <person name="Qiu Y.L."/>
            <person name="Tourlousse D.M."/>
            <person name="Matsuura N."/>
            <person name="Ohashi A."/>
            <person name="Sekiguchi Y."/>
        </authorList>
    </citation>
    <scope>NUCLEOTIDE SEQUENCE [LARGE SCALE GENOMIC DNA]</scope>
    <source>
        <strain evidence="17">NM-5</strain>
    </source>
</reference>
<dbReference type="EMBL" id="BDCO01000002">
    <property type="protein sequence ID" value="GAT34417.1"/>
    <property type="molecule type" value="Genomic_DNA"/>
</dbReference>
<dbReference type="Pfam" id="PF00512">
    <property type="entry name" value="HisKA"/>
    <property type="match status" value="1"/>
</dbReference>
<evidence type="ECO:0000256" key="9">
    <source>
        <dbReference type="ARBA" id="ARBA00022840"/>
    </source>
</evidence>
<feature type="transmembrane region" description="Helical" evidence="13">
    <location>
        <begin position="91"/>
        <end position="110"/>
    </location>
</feature>
<evidence type="ECO:0000313" key="17">
    <source>
        <dbReference type="Proteomes" id="UP000076023"/>
    </source>
</evidence>
<feature type="transmembrane region" description="Helical" evidence="13">
    <location>
        <begin position="144"/>
        <end position="161"/>
    </location>
</feature>
<dbReference type="PRINTS" id="PR00344">
    <property type="entry name" value="BCTRLSENSOR"/>
</dbReference>
<comment type="catalytic activity">
    <reaction evidence="1">
        <text>ATP + protein L-histidine = ADP + protein N-phospho-L-histidine.</text>
        <dbReference type="EC" id="2.7.13.3"/>
    </reaction>
</comment>
<dbReference type="SUPFAM" id="SSF47384">
    <property type="entry name" value="Homodimeric domain of signal transducing histidine kinase"/>
    <property type="match status" value="2"/>
</dbReference>
<dbReference type="InterPro" id="IPR011006">
    <property type="entry name" value="CheY-like_superfamily"/>
</dbReference>
<dbReference type="GO" id="GO:0000155">
    <property type="term" value="F:phosphorelay sensor kinase activity"/>
    <property type="evidence" value="ECO:0007669"/>
    <property type="project" value="InterPro"/>
</dbReference>
<feature type="transmembrane region" description="Helical" evidence="13">
    <location>
        <begin position="56"/>
        <end position="79"/>
    </location>
</feature>
<dbReference type="InterPro" id="IPR005467">
    <property type="entry name" value="His_kinase_dom"/>
</dbReference>
<dbReference type="PANTHER" id="PTHR43547">
    <property type="entry name" value="TWO-COMPONENT HISTIDINE KINASE"/>
    <property type="match status" value="1"/>
</dbReference>
<evidence type="ECO:0000256" key="6">
    <source>
        <dbReference type="ARBA" id="ARBA00022679"/>
    </source>
</evidence>
<dbReference type="PROSITE" id="PS50109">
    <property type="entry name" value="HIS_KIN"/>
    <property type="match status" value="2"/>
</dbReference>
<dbReference type="SMART" id="SM00387">
    <property type="entry name" value="HATPase_c"/>
    <property type="match status" value="2"/>
</dbReference>
<dbReference type="InterPro" id="IPR003661">
    <property type="entry name" value="HisK_dim/P_dom"/>
</dbReference>
<evidence type="ECO:0000256" key="10">
    <source>
        <dbReference type="ARBA" id="ARBA00023012"/>
    </source>
</evidence>
<gene>
    <name evidence="16" type="ORF">TSACC_22842</name>
</gene>
<evidence type="ECO:0000256" key="7">
    <source>
        <dbReference type="ARBA" id="ARBA00022741"/>
    </source>
</evidence>
<keyword evidence="6" id="KW-0808">Transferase</keyword>
<evidence type="ECO:0000256" key="8">
    <source>
        <dbReference type="ARBA" id="ARBA00022777"/>
    </source>
</evidence>
<dbReference type="Gene3D" id="3.30.565.10">
    <property type="entry name" value="Histidine kinase-like ATPase, C-terminal domain"/>
    <property type="match status" value="2"/>
</dbReference>
<feature type="domain" description="Histidine kinase" evidence="14">
    <location>
        <begin position="655"/>
        <end position="868"/>
    </location>
</feature>
<keyword evidence="8 16" id="KW-0418">Kinase</keyword>
<name>A0A146GCJ9_TERSA</name>
<keyword evidence="13" id="KW-1133">Transmembrane helix</keyword>
<evidence type="ECO:0000259" key="15">
    <source>
        <dbReference type="PROSITE" id="PS50110"/>
    </source>
</evidence>
<dbReference type="GO" id="GO:0005886">
    <property type="term" value="C:plasma membrane"/>
    <property type="evidence" value="ECO:0007669"/>
    <property type="project" value="UniProtKB-SubCell"/>
</dbReference>
<evidence type="ECO:0000313" key="16">
    <source>
        <dbReference type="EMBL" id="GAT34417.1"/>
    </source>
</evidence>
<dbReference type="CDD" id="cd16922">
    <property type="entry name" value="HATPase_EvgS-ArcB-TorS-like"/>
    <property type="match status" value="1"/>
</dbReference>
<evidence type="ECO:0000256" key="11">
    <source>
        <dbReference type="ARBA" id="ARBA00023136"/>
    </source>
</evidence>
<evidence type="ECO:0000256" key="13">
    <source>
        <dbReference type="SAM" id="Phobius"/>
    </source>
</evidence>
<keyword evidence="10" id="KW-0902">Two-component regulatory system</keyword>
<dbReference type="SUPFAM" id="SSF55874">
    <property type="entry name" value="ATPase domain of HSP90 chaperone/DNA topoisomerase II/histidine kinase"/>
    <property type="match status" value="2"/>
</dbReference>
<keyword evidence="17" id="KW-1185">Reference proteome</keyword>
<dbReference type="Gene3D" id="3.40.50.2300">
    <property type="match status" value="1"/>
</dbReference>
<dbReference type="InterPro" id="IPR036890">
    <property type="entry name" value="HATPase_C_sf"/>
</dbReference>
<feature type="transmembrane region" description="Helical" evidence="13">
    <location>
        <begin position="167"/>
        <end position="192"/>
    </location>
</feature>
<feature type="domain" description="Histidine kinase" evidence="14">
    <location>
        <begin position="225"/>
        <end position="443"/>
    </location>
</feature>
<dbReference type="PROSITE" id="PS50110">
    <property type="entry name" value="RESPONSE_REGULATORY"/>
    <property type="match status" value="1"/>
</dbReference>
<dbReference type="Gene3D" id="1.10.287.130">
    <property type="match status" value="2"/>
</dbReference>
<dbReference type="CDD" id="cd17574">
    <property type="entry name" value="REC_OmpR"/>
    <property type="match status" value="1"/>
</dbReference>
<dbReference type="Pfam" id="PF02518">
    <property type="entry name" value="HATPase_c"/>
    <property type="match status" value="2"/>
</dbReference>
<dbReference type="CDD" id="cd00082">
    <property type="entry name" value="HisKA"/>
    <property type="match status" value="2"/>
</dbReference>
<dbReference type="SMART" id="SM00448">
    <property type="entry name" value="REC"/>
    <property type="match status" value="1"/>
</dbReference>
<evidence type="ECO:0000256" key="3">
    <source>
        <dbReference type="ARBA" id="ARBA00012438"/>
    </source>
</evidence>
<evidence type="ECO:0000256" key="12">
    <source>
        <dbReference type="PROSITE-ProRule" id="PRU00169"/>
    </source>
</evidence>